<dbReference type="InterPro" id="IPR013083">
    <property type="entry name" value="Znf_RING/FYVE/PHD"/>
</dbReference>
<keyword evidence="5" id="KW-0479">Metal-binding</keyword>
<dbReference type="Pfam" id="PF16135">
    <property type="entry name" value="TDBD"/>
    <property type="match status" value="1"/>
</dbReference>
<dbReference type="SUPFAM" id="SSF82199">
    <property type="entry name" value="SET domain"/>
    <property type="match status" value="1"/>
</dbReference>
<evidence type="ECO:0000259" key="15">
    <source>
        <dbReference type="PROSITE" id="PS51805"/>
    </source>
</evidence>
<dbReference type="GO" id="GO:0032259">
    <property type="term" value="P:methylation"/>
    <property type="evidence" value="ECO:0007669"/>
    <property type="project" value="UniProtKB-KW"/>
</dbReference>
<evidence type="ECO:0000259" key="14">
    <source>
        <dbReference type="PROSITE" id="PS50868"/>
    </source>
</evidence>
<dbReference type="GO" id="GO:0008270">
    <property type="term" value="F:zinc ion binding"/>
    <property type="evidence" value="ECO:0007669"/>
    <property type="project" value="UniProtKB-KW"/>
</dbReference>
<evidence type="ECO:0000256" key="5">
    <source>
        <dbReference type="ARBA" id="ARBA00022723"/>
    </source>
</evidence>
<dbReference type="GO" id="GO:0045893">
    <property type="term" value="P:positive regulation of DNA-templated transcription"/>
    <property type="evidence" value="ECO:0007669"/>
    <property type="project" value="TreeGrafter"/>
</dbReference>
<keyword evidence="3" id="KW-0808">Transferase</keyword>
<evidence type="ECO:0000256" key="2">
    <source>
        <dbReference type="ARBA" id="ARBA00022603"/>
    </source>
</evidence>
<evidence type="ECO:0000256" key="6">
    <source>
        <dbReference type="ARBA" id="ARBA00022737"/>
    </source>
</evidence>
<evidence type="ECO:0000256" key="12">
    <source>
        <dbReference type="SAM" id="MobiDB-lite"/>
    </source>
</evidence>
<keyword evidence="2" id="KW-0489">Methyltransferase</keyword>
<dbReference type="InterPro" id="IPR003616">
    <property type="entry name" value="Post-SET_dom"/>
</dbReference>
<keyword evidence="9" id="KW-0805">Transcription regulation</keyword>
<keyword evidence="11" id="KW-0539">Nucleus</keyword>
<dbReference type="PANTHER" id="PTHR45838">
    <property type="entry name" value="HISTONE-LYSINE-N-METHYLTRANSFERASE 2 KMT2 FAMILY MEMBER"/>
    <property type="match status" value="1"/>
</dbReference>
<reference evidence="16" key="1">
    <citation type="submission" date="2020-01" db="EMBL/GenBank/DDBJ databases">
        <title>Genome sequence of Kobresia littledalei, the first chromosome-level genome in the family Cyperaceae.</title>
        <authorList>
            <person name="Qu G."/>
        </authorList>
    </citation>
    <scope>NUCLEOTIDE SEQUENCE</scope>
    <source>
        <strain evidence="16">C.B.Clarke</strain>
        <tissue evidence="16">Leaf</tissue>
    </source>
</reference>
<dbReference type="CDD" id="cd10518">
    <property type="entry name" value="SET_SETD1-like"/>
    <property type="match status" value="1"/>
</dbReference>
<dbReference type="EMBL" id="SWLB01000008">
    <property type="protein sequence ID" value="KAF3335131.1"/>
    <property type="molecule type" value="Genomic_DNA"/>
</dbReference>
<dbReference type="Pfam" id="PF00856">
    <property type="entry name" value="SET"/>
    <property type="match status" value="1"/>
</dbReference>
<keyword evidence="10" id="KW-0804">Transcription</keyword>
<sequence length="1631" mass="181533">MNGGSWPPKCSSGWSPVPTEAAIPAPSQPQGMNSIIPARLPISQDLPLPLPLPLFNAFQTPPFPPLLSPNLHSHNALQLNPHALAVASAPPFLQTHAKHPHNMLFQTTFPKTGNIGHTQSAYRVQTLDFRAPQKTPVNAISSSWHGDQRIVFCMNTVGELFFADSGHLGVVCLCHRSKMSVAKFCEHSGGISSKAGESVYMENGMTISRWARLFLGVHSTYWDWSDNSSLQASVIQSSSLDGSVFRSNNKTVYQNQLHKVGPTNSETSTALNRNLNEYNSSLSPNWTSAAQKGKTSTSIPKNGFQWVSHSTNGSNFTGQGISLGDSSRNKEDISSSPFASRFELKLGQPPNLINNSTKGVIPTSLQLTNVLDVQATHFSQHAVSKGLSSNENSGRLQIPQKEDSRLNQFLVNTIPTNTHPHRTSPSDDFTSDPTKNSLISLFLSHLERKNPVESGDDILGNSTEFVRGSDEKALDKCKNGFVRIDDENSNLGSNSNISRAGGFTCNVSDALRTCSPNSESLNLKHHGFDLTENSWYKPERCARVCETTHLHGRMCCLSNLKFQNSSGQDNNNKTLHEEHVHKFQCGNHSDVCKFPVRCIPSCLVCSRERLSACCICDSEKPPCISSTHETLPTCGAHCISRCHKHAILLLEEGKDRIVGDTNKRPKLSSQCECSWKDAPGTNFLGKDFPLIDVPEKLFTSDKVISSISSGSSAPAVTEVSVETDKNWELGSSGMRVLVPVPADEVSLVEICGSSDERHEICTAIQPSLSATNKSSTLKRERPVMTTDSLAKKPRNDVRLVKRDKKTMERVHYRPTNHSEINEVFSMESRKDKMVEEDRPGMNEANLEKNRNKKSVCLIRGGPAKRPRINQTCSEKKKVESMVNQVHHGLVTYSKTSEAFSEEREENSVASVHRRAMSCFNENGTFSEKNREDEVDPGHHGPMNHLEARKQPKYKYLSEIGIKECETKNKNSYHPFCAKRNKPVVCGNFGIISNGMTNDALKPAKIVSLVSVLQRTKTSCDKILQNKAEKLSPLAEENPRMLDLRKSMRLVHNNLMNSAVMVEPTLSRSAQKSKDTKLNEFGEYSGKNKRVKMKSISLDIMEGEQMSKLERSPKTGTEFVQEESNNVIHVSPSLSGGECQLFPASQEIKSSRIIRTGMLRNINIFPSLSCLVLSAEAQLRRISIKFCGVNIAQSRLFPLVFCLFFLCFPSGRCTRHAMALRDSPRVHGFVDPVGLVCVLCGYRGGAMTRALKPQKLVNSLIEYFHKPGFGSPSTQLNGADENRSMVHWVHMVCCLWTPSTRCPNVNTMAAFDLSGTSPSRKNSICSVCRRPGGSCVKCRISGCTIVFHPWCAHQKGLLQNEVEGEHGEKVGFYGRCIYHATVNQSDGENLYIEGNEKYASNEGWTCARTEVFKGRKRGQYENPTPDNIATKGDSRACIVSEEQINAWLRINGKKPFNDVAVKSLSSSDVEFDLQKEYMRYKQLQGWKHLVVYKSHIHALGLYTSRFIPHGAMVVEYVGEIIRLRVADKREKEYQSGQKLHSKSACYFFRIDEENIIDATRKGGISRFVNHSCSANCVAKIISVFNEKKVVFIAERDINPGEEITYDYHFNPENEGEKIPCFCNSKNCRRFLN</sequence>
<keyword evidence="4" id="KW-0949">S-adenosyl-L-methionine</keyword>
<organism evidence="16 17">
    <name type="scientific">Carex littledalei</name>
    <dbReference type="NCBI Taxonomy" id="544730"/>
    <lineage>
        <taxon>Eukaryota</taxon>
        <taxon>Viridiplantae</taxon>
        <taxon>Streptophyta</taxon>
        <taxon>Embryophyta</taxon>
        <taxon>Tracheophyta</taxon>
        <taxon>Spermatophyta</taxon>
        <taxon>Magnoliopsida</taxon>
        <taxon>Liliopsida</taxon>
        <taxon>Poales</taxon>
        <taxon>Cyperaceae</taxon>
        <taxon>Cyperoideae</taxon>
        <taxon>Cariceae</taxon>
        <taxon>Carex</taxon>
        <taxon>Carex subgen. Euthyceras</taxon>
    </lineage>
</organism>
<keyword evidence="6" id="KW-0677">Repeat</keyword>
<evidence type="ECO:0000313" key="16">
    <source>
        <dbReference type="EMBL" id="KAF3335131.1"/>
    </source>
</evidence>
<dbReference type="Pfam" id="PF13832">
    <property type="entry name" value="zf-HC5HC2H_2"/>
    <property type="match status" value="1"/>
</dbReference>
<accession>A0A833R8Z1</accession>
<dbReference type="GO" id="GO:0035097">
    <property type="term" value="C:histone methyltransferase complex"/>
    <property type="evidence" value="ECO:0007669"/>
    <property type="project" value="TreeGrafter"/>
</dbReference>
<dbReference type="OrthoDB" id="308383at2759"/>
<evidence type="ECO:0000256" key="3">
    <source>
        <dbReference type="ARBA" id="ARBA00022679"/>
    </source>
</evidence>
<dbReference type="InterPro" id="IPR001214">
    <property type="entry name" value="SET_dom"/>
</dbReference>
<comment type="caution">
    <text evidence="16">The sequence shown here is derived from an EMBL/GenBank/DDBJ whole genome shotgun (WGS) entry which is preliminary data.</text>
</comment>
<dbReference type="PROSITE" id="PS51805">
    <property type="entry name" value="EPHD"/>
    <property type="match status" value="1"/>
</dbReference>
<evidence type="ECO:0000259" key="13">
    <source>
        <dbReference type="PROSITE" id="PS50280"/>
    </source>
</evidence>
<evidence type="ECO:0000256" key="11">
    <source>
        <dbReference type="ARBA" id="ARBA00023242"/>
    </source>
</evidence>
<evidence type="ECO:0000256" key="10">
    <source>
        <dbReference type="ARBA" id="ARBA00023163"/>
    </source>
</evidence>
<dbReference type="CDD" id="cd15571">
    <property type="entry name" value="ePHD"/>
    <property type="match status" value="1"/>
</dbReference>
<name>A0A833R8Z1_9POAL</name>
<evidence type="ECO:0000256" key="7">
    <source>
        <dbReference type="ARBA" id="ARBA00022771"/>
    </source>
</evidence>
<comment type="subcellular location">
    <subcellularLocation>
        <location evidence="1">Nucleus</location>
    </subcellularLocation>
</comment>
<gene>
    <name evidence="16" type="ORF">FCM35_KLT19638</name>
</gene>
<dbReference type="SMART" id="SM00317">
    <property type="entry name" value="SET"/>
    <property type="match status" value="1"/>
</dbReference>
<dbReference type="Gene3D" id="3.30.40.10">
    <property type="entry name" value="Zinc/RING finger domain, C3HC4 (zinc finger)"/>
    <property type="match status" value="1"/>
</dbReference>
<evidence type="ECO:0000256" key="1">
    <source>
        <dbReference type="ARBA" id="ARBA00004123"/>
    </source>
</evidence>
<evidence type="ECO:0000313" key="17">
    <source>
        <dbReference type="Proteomes" id="UP000623129"/>
    </source>
</evidence>
<evidence type="ECO:0000256" key="4">
    <source>
        <dbReference type="ARBA" id="ARBA00022691"/>
    </source>
</evidence>
<dbReference type="InterPro" id="IPR046341">
    <property type="entry name" value="SET_dom_sf"/>
</dbReference>
<feature type="region of interest" description="Disordered" evidence="12">
    <location>
        <begin position="1"/>
        <end position="30"/>
    </location>
</feature>
<dbReference type="PROSITE" id="PS50868">
    <property type="entry name" value="POST_SET"/>
    <property type="match status" value="1"/>
</dbReference>
<keyword evidence="17" id="KW-1185">Reference proteome</keyword>
<feature type="domain" description="SET" evidence="13">
    <location>
        <begin position="1486"/>
        <end position="1607"/>
    </location>
</feature>
<evidence type="ECO:0000256" key="9">
    <source>
        <dbReference type="ARBA" id="ARBA00023015"/>
    </source>
</evidence>
<dbReference type="GO" id="GO:0042800">
    <property type="term" value="F:histone H3K4 methyltransferase activity"/>
    <property type="evidence" value="ECO:0007669"/>
    <property type="project" value="TreeGrafter"/>
</dbReference>
<evidence type="ECO:0008006" key="18">
    <source>
        <dbReference type="Google" id="ProtNLM"/>
    </source>
</evidence>
<dbReference type="Gene3D" id="2.170.270.10">
    <property type="entry name" value="SET domain"/>
    <property type="match status" value="1"/>
</dbReference>
<evidence type="ECO:0000256" key="8">
    <source>
        <dbReference type="ARBA" id="ARBA00022833"/>
    </source>
</evidence>
<keyword evidence="7" id="KW-0863">Zinc-finger</keyword>
<dbReference type="PROSITE" id="PS50280">
    <property type="entry name" value="SET"/>
    <property type="match status" value="1"/>
</dbReference>
<dbReference type="SMART" id="SM00508">
    <property type="entry name" value="PostSET"/>
    <property type="match status" value="1"/>
</dbReference>
<feature type="domain" description="Post-SET" evidence="14">
    <location>
        <begin position="1615"/>
        <end position="1631"/>
    </location>
</feature>
<dbReference type="Proteomes" id="UP000623129">
    <property type="component" value="Unassembled WGS sequence"/>
</dbReference>
<protein>
    <recommendedName>
        <fullName evidence="18">Histone-lysine N-methyltransferase</fullName>
    </recommendedName>
</protein>
<feature type="domain" description="PHD-type" evidence="15">
    <location>
        <begin position="1233"/>
        <end position="1379"/>
    </location>
</feature>
<dbReference type="InterPro" id="IPR034732">
    <property type="entry name" value="EPHD"/>
</dbReference>
<keyword evidence="8" id="KW-0862">Zinc</keyword>
<proteinExistence type="predicted"/>
<dbReference type="PANTHER" id="PTHR45838:SF4">
    <property type="entry name" value="HISTONE-LYSINE N-METHYLTRANSFERASE TRITHORAX"/>
    <property type="match status" value="1"/>
</dbReference>
<dbReference type="InterPro" id="IPR032308">
    <property type="entry name" value="TDBD"/>
</dbReference>